<reference evidence="5" key="1">
    <citation type="journal article" date="2019" name="Int. J. Syst. Evol. Microbiol.">
        <title>The Global Catalogue of Microorganisms (GCM) 10K type strain sequencing project: providing services to taxonomists for standard genome sequencing and annotation.</title>
        <authorList>
            <consortium name="The Broad Institute Genomics Platform"/>
            <consortium name="The Broad Institute Genome Sequencing Center for Infectious Disease"/>
            <person name="Wu L."/>
            <person name="Ma J."/>
        </authorList>
    </citation>
    <scope>NUCLEOTIDE SEQUENCE [LARGE SCALE GENOMIC DNA]</scope>
    <source>
        <strain evidence="5">CECT 8288</strain>
    </source>
</reference>
<dbReference type="InterPro" id="IPR000182">
    <property type="entry name" value="GNAT_dom"/>
</dbReference>
<proteinExistence type="predicted"/>
<evidence type="ECO:0000256" key="1">
    <source>
        <dbReference type="ARBA" id="ARBA00022679"/>
    </source>
</evidence>
<name>A0ABV7WUT3_9GAMM</name>
<evidence type="ECO:0000259" key="3">
    <source>
        <dbReference type="PROSITE" id="PS51186"/>
    </source>
</evidence>
<dbReference type="Proteomes" id="UP001595710">
    <property type="component" value="Unassembled WGS sequence"/>
</dbReference>
<dbReference type="InterPro" id="IPR016181">
    <property type="entry name" value="Acyl_CoA_acyltransferase"/>
</dbReference>
<comment type="caution">
    <text evidence="4">The sequence shown here is derived from an EMBL/GenBank/DDBJ whole genome shotgun (WGS) entry which is preliminary data.</text>
</comment>
<dbReference type="Gene3D" id="3.40.630.30">
    <property type="match status" value="1"/>
</dbReference>
<keyword evidence="2" id="KW-0012">Acyltransferase</keyword>
<protein>
    <submittedName>
        <fullName evidence="4">GNAT family N-acetyltransferase</fullName>
    </submittedName>
</protein>
<dbReference type="CDD" id="cd04301">
    <property type="entry name" value="NAT_SF"/>
    <property type="match status" value="1"/>
</dbReference>
<dbReference type="Pfam" id="PF00583">
    <property type="entry name" value="Acetyltransf_1"/>
    <property type="match status" value="1"/>
</dbReference>
<dbReference type="PROSITE" id="PS51186">
    <property type="entry name" value="GNAT"/>
    <property type="match status" value="1"/>
</dbReference>
<dbReference type="RefSeq" id="WP_290282435.1">
    <property type="nucleotide sequence ID" value="NZ_JAUFQI010000001.1"/>
</dbReference>
<dbReference type="PANTHER" id="PTHR43072">
    <property type="entry name" value="N-ACETYLTRANSFERASE"/>
    <property type="match status" value="1"/>
</dbReference>
<keyword evidence="1" id="KW-0808">Transferase</keyword>
<gene>
    <name evidence="4" type="ORF">ACFOND_14980</name>
</gene>
<feature type="domain" description="N-acetyltransferase" evidence="3">
    <location>
        <begin position="1"/>
        <end position="157"/>
    </location>
</feature>
<evidence type="ECO:0000313" key="5">
    <source>
        <dbReference type="Proteomes" id="UP001595710"/>
    </source>
</evidence>
<dbReference type="EMBL" id="JBHRYN010000060">
    <property type="protein sequence ID" value="MFC3702936.1"/>
    <property type="molecule type" value="Genomic_DNA"/>
</dbReference>
<evidence type="ECO:0000313" key="4">
    <source>
        <dbReference type="EMBL" id="MFC3702936.1"/>
    </source>
</evidence>
<sequence>MIRILQSEDALRYRSLRLEALKRYPEHFGVGYEQQLSLDKLYFERIIEEQSNQGLMFGAFDGEQLVGICGVTFETERQLNSGEIIQMYVKPEYQNKGFGALLMNVLLSTCKSASLSALFLEVMPQNAQAIHLYRQIGFTQISHESAKGAPMLMSLTL</sequence>
<dbReference type="SUPFAM" id="SSF55729">
    <property type="entry name" value="Acyl-CoA N-acyltransferases (Nat)"/>
    <property type="match status" value="1"/>
</dbReference>
<accession>A0ABV7WUT3</accession>
<organism evidence="4 5">
    <name type="scientific">Reinekea marina</name>
    <dbReference type="NCBI Taxonomy" id="1310421"/>
    <lineage>
        <taxon>Bacteria</taxon>
        <taxon>Pseudomonadati</taxon>
        <taxon>Pseudomonadota</taxon>
        <taxon>Gammaproteobacteria</taxon>
        <taxon>Oceanospirillales</taxon>
        <taxon>Saccharospirillaceae</taxon>
        <taxon>Reinekea</taxon>
    </lineage>
</organism>
<evidence type="ECO:0000256" key="2">
    <source>
        <dbReference type="ARBA" id="ARBA00023315"/>
    </source>
</evidence>
<dbReference type="PANTHER" id="PTHR43072:SF23">
    <property type="entry name" value="UPF0039 PROTEIN C11D3.02C"/>
    <property type="match status" value="1"/>
</dbReference>
<keyword evidence="5" id="KW-1185">Reference proteome</keyword>